<dbReference type="AlphaFoldDB" id="A0A8K0MDK3"/>
<keyword evidence="4" id="KW-0449">Lipoprotein</keyword>
<dbReference type="SUPFAM" id="SSF82153">
    <property type="entry name" value="FAS1 domain"/>
    <property type="match status" value="1"/>
</dbReference>
<feature type="chain" id="PRO_5035450045" description="FAS1 domain-containing protein" evidence="11">
    <location>
        <begin position="20"/>
        <end position="270"/>
    </location>
</feature>
<dbReference type="GO" id="GO:0005886">
    <property type="term" value="C:plasma membrane"/>
    <property type="evidence" value="ECO:0007669"/>
    <property type="project" value="UniProtKB-SubCell"/>
</dbReference>
<evidence type="ECO:0000256" key="8">
    <source>
        <dbReference type="ARBA" id="ARBA00023180"/>
    </source>
</evidence>
<dbReference type="PANTHER" id="PTHR32077:SF65">
    <property type="entry name" value="FASCICLIN-LIKE ARABINOGALACTAN PROTEIN 11"/>
    <property type="match status" value="1"/>
</dbReference>
<proteinExistence type="inferred from homology"/>
<dbReference type="Proteomes" id="UP000796880">
    <property type="component" value="Unassembled WGS sequence"/>
</dbReference>
<feature type="domain" description="FAS1" evidence="12">
    <location>
        <begin position="57"/>
        <end position="201"/>
    </location>
</feature>
<keyword evidence="4" id="KW-0336">GPI-anchor</keyword>
<evidence type="ECO:0000256" key="4">
    <source>
        <dbReference type="ARBA" id="ARBA00022622"/>
    </source>
</evidence>
<dbReference type="PROSITE" id="PS50213">
    <property type="entry name" value="FAS1"/>
    <property type="match status" value="1"/>
</dbReference>
<dbReference type="InterPro" id="IPR000782">
    <property type="entry name" value="FAS1_domain"/>
</dbReference>
<name>A0A8K0MDK3_9ROSA</name>
<feature type="signal peptide" evidence="11">
    <location>
        <begin position="1"/>
        <end position="19"/>
    </location>
</feature>
<evidence type="ECO:0000313" key="14">
    <source>
        <dbReference type="Proteomes" id="UP000796880"/>
    </source>
</evidence>
<comment type="function">
    <text evidence="9">May be a cell surface adhesion protein.</text>
</comment>
<comment type="subcellular location">
    <subcellularLocation>
        <location evidence="1">Cell membrane</location>
        <topology evidence="1">Lipid-anchor</topology>
        <topology evidence="1">GPI-anchor</topology>
    </subcellularLocation>
</comment>
<keyword evidence="6" id="KW-0654">Proteoglycan</keyword>
<keyword evidence="7" id="KW-0472">Membrane</keyword>
<keyword evidence="14" id="KW-1185">Reference proteome</keyword>
<dbReference type="InterPro" id="IPR036378">
    <property type="entry name" value="FAS1_dom_sf"/>
</dbReference>
<evidence type="ECO:0000256" key="1">
    <source>
        <dbReference type="ARBA" id="ARBA00004609"/>
    </source>
</evidence>
<sequence length="270" mass="28250">MEPVRVFLLIFFLLSPISAETPALTPAPSASPKATTTSPAPKAAPKATTTPASSDPPNIITILQKAGGQFTTFIKLLRSTLVANQINTQLSGPTQGLTVFAPTDSAFSALGSGSLNSLSSEQQLHLIQYHVLPAVYSLSQFETITNPVHTQAGNSENGQYPLNITSAGNTVNISSGVVNATVTNTVYTDDQISVYQVDKVLLPLDIFGHKTVAPAPAPSKPEKAVEDTEAPAKPTEVPPPPSGSEGLFKKHSTAVMGVVFAMGVASVFWL</sequence>
<dbReference type="Pfam" id="PF02469">
    <property type="entry name" value="Fasciclin"/>
    <property type="match status" value="1"/>
</dbReference>
<evidence type="ECO:0000256" key="10">
    <source>
        <dbReference type="SAM" id="MobiDB-lite"/>
    </source>
</evidence>
<evidence type="ECO:0000256" key="6">
    <source>
        <dbReference type="ARBA" id="ARBA00022974"/>
    </source>
</evidence>
<dbReference type="FunFam" id="2.30.180.10:FF:000006">
    <property type="entry name" value="Fasciclin-like arabinogalactan protein 11"/>
    <property type="match status" value="1"/>
</dbReference>
<comment type="similarity">
    <text evidence="2">Belongs to the fasciclin-like AGP family.</text>
</comment>
<evidence type="ECO:0000259" key="12">
    <source>
        <dbReference type="PROSITE" id="PS50213"/>
    </source>
</evidence>
<accession>A0A8K0MDK3</accession>
<dbReference type="PANTHER" id="PTHR32077">
    <property type="entry name" value="FASCICLIN-LIKE ARABINOGALACTAN PROTEIN"/>
    <property type="match status" value="1"/>
</dbReference>
<dbReference type="GO" id="GO:0009834">
    <property type="term" value="P:plant-type secondary cell wall biogenesis"/>
    <property type="evidence" value="ECO:0007669"/>
    <property type="project" value="UniProtKB-ARBA"/>
</dbReference>
<evidence type="ECO:0000256" key="11">
    <source>
        <dbReference type="SAM" id="SignalP"/>
    </source>
</evidence>
<evidence type="ECO:0000313" key="13">
    <source>
        <dbReference type="EMBL" id="KAF3442850.1"/>
    </source>
</evidence>
<keyword evidence="8" id="KW-0325">Glycoprotein</keyword>
<feature type="region of interest" description="Disordered" evidence="10">
    <location>
        <begin position="213"/>
        <end position="246"/>
    </location>
</feature>
<evidence type="ECO:0000256" key="3">
    <source>
        <dbReference type="ARBA" id="ARBA00022475"/>
    </source>
</evidence>
<protein>
    <recommendedName>
        <fullName evidence="12">FAS1 domain-containing protein</fullName>
    </recommendedName>
</protein>
<keyword evidence="5 11" id="KW-0732">Signal</keyword>
<organism evidence="13 14">
    <name type="scientific">Rhamnella rubrinervis</name>
    <dbReference type="NCBI Taxonomy" id="2594499"/>
    <lineage>
        <taxon>Eukaryota</taxon>
        <taxon>Viridiplantae</taxon>
        <taxon>Streptophyta</taxon>
        <taxon>Embryophyta</taxon>
        <taxon>Tracheophyta</taxon>
        <taxon>Spermatophyta</taxon>
        <taxon>Magnoliopsida</taxon>
        <taxon>eudicotyledons</taxon>
        <taxon>Gunneridae</taxon>
        <taxon>Pentapetalae</taxon>
        <taxon>rosids</taxon>
        <taxon>fabids</taxon>
        <taxon>Rosales</taxon>
        <taxon>Rhamnaceae</taxon>
        <taxon>rhamnoid group</taxon>
        <taxon>Rhamneae</taxon>
        <taxon>Rhamnella</taxon>
    </lineage>
</organism>
<evidence type="ECO:0000256" key="9">
    <source>
        <dbReference type="ARBA" id="ARBA00024686"/>
    </source>
</evidence>
<keyword evidence="3" id="KW-1003">Cell membrane</keyword>
<evidence type="ECO:0000256" key="5">
    <source>
        <dbReference type="ARBA" id="ARBA00022729"/>
    </source>
</evidence>
<dbReference type="GO" id="GO:0098552">
    <property type="term" value="C:side of membrane"/>
    <property type="evidence" value="ECO:0007669"/>
    <property type="project" value="UniProtKB-KW"/>
</dbReference>
<feature type="region of interest" description="Disordered" evidence="10">
    <location>
        <begin position="23"/>
        <end position="57"/>
    </location>
</feature>
<dbReference type="EMBL" id="VOIH02000007">
    <property type="protein sequence ID" value="KAF3442850.1"/>
    <property type="molecule type" value="Genomic_DNA"/>
</dbReference>
<comment type="caution">
    <text evidence="13">The sequence shown here is derived from an EMBL/GenBank/DDBJ whole genome shotgun (WGS) entry which is preliminary data.</text>
</comment>
<evidence type="ECO:0000256" key="7">
    <source>
        <dbReference type="ARBA" id="ARBA00023136"/>
    </source>
</evidence>
<gene>
    <name evidence="13" type="ORF">FNV43_RR16768</name>
</gene>
<evidence type="ECO:0000256" key="2">
    <source>
        <dbReference type="ARBA" id="ARBA00007843"/>
    </source>
</evidence>
<dbReference type="SMART" id="SM00554">
    <property type="entry name" value="FAS1"/>
    <property type="match status" value="1"/>
</dbReference>
<dbReference type="Gene3D" id="2.30.180.10">
    <property type="entry name" value="FAS1 domain"/>
    <property type="match status" value="1"/>
</dbReference>
<dbReference type="InterPro" id="IPR045003">
    <property type="entry name" value="FLA_A"/>
</dbReference>
<dbReference type="OrthoDB" id="286301at2759"/>
<reference evidence="13" key="1">
    <citation type="submission" date="2020-03" db="EMBL/GenBank/DDBJ databases">
        <title>A high-quality chromosome-level genome assembly of a woody plant with both climbing and erect habits, Rhamnella rubrinervis.</title>
        <authorList>
            <person name="Lu Z."/>
            <person name="Yang Y."/>
            <person name="Zhu X."/>
            <person name="Sun Y."/>
        </authorList>
    </citation>
    <scope>NUCLEOTIDE SEQUENCE</scope>
    <source>
        <strain evidence="13">BYM</strain>
        <tissue evidence="13">Leaf</tissue>
    </source>
</reference>